<keyword evidence="1" id="KW-0812">Transmembrane</keyword>
<gene>
    <name evidence="2" type="ORF">CWATWH0005_1823</name>
</gene>
<proteinExistence type="predicted"/>
<name>T2J1G1_CROWT</name>
<reference evidence="2 3" key="2">
    <citation type="submission" date="2013-09" db="EMBL/GenBank/DDBJ databases">
        <title>Whole genome comparison of six Crocosphaera watsonii strains with differing phenotypes.</title>
        <authorList>
            <person name="Bench S.R."/>
            <person name="Heller P."/>
            <person name="Frank I."/>
            <person name="Arciniega M."/>
            <person name="Shilova I.N."/>
            <person name="Zehr J.P."/>
        </authorList>
    </citation>
    <scope>NUCLEOTIDE SEQUENCE [LARGE SCALE GENOMIC DNA]</scope>
    <source>
        <strain evidence="2 3">WH 0005</strain>
    </source>
</reference>
<sequence length="46" mass="5115">MGSSESRKVKRTVIHFPRICRAVQITGCPLTLLLVMNLRLSFLAAS</sequence>
<protein>
    <submittedName>
        <fullName evidence="2">Uncharacterized protein</fullName>
    </submittedName>
</protein>
<dbReference type="AlphaFoldDB" id="T2J1G1"/>
<evidence type="ECO:0000313" key="3">
    <source>
        <dbReference type="Proteomes" id="UP000017981"/>
    </source>
</evidence>
<reference evidence="2 3" key="1">
    <citation type="submission" date="2013-01" db="EMBL/GenBank/DDBJ databases">
        <authorList>
            <person name="Bench S."/>
        </authorList>
    </citation>
    <scope>NUCLEOTIDE SEQUENCE [LARGE SCALE GENOMIC DNA]</scope>
    <source>
        <strain evidence="2 3">WH 0005</strain>
    </source>
</reference>
<feature type="transmembrane region" description="Helical" evidence="1">
    <location>
        <begin position="21"/>
        <end position="40"/>
    </location>
</feature>
<keyword evidence="1" id="KW-0472">Membrane</keyword>
<comment type="caution">
    <text evidence="2">The sequence shown here is derived from an EMBL/GenBank/DDBJ whole genome shotgun (WGS) entry which is preliminary data.</text>
</comment>
<evidence type="ECO:0000256" key="1">
    <source>
        <dbReference type="SAM" id="Phobius"/>
    </source>
</evidence>
<dbReference type="Proteomes" id="UP000017981">
    <property type="component" value="Unassembled WGS sequence"/>
</dbReference>
<accession>T2J1G1</accession>
<dbReference type="EMBL" id="CAQL01001146">
    <property type="protein sequence ID" value="CCQ59014.1"/>
    <property type="molecule type" value="Genomic_DNA"/>
</dbReference>
<keyword evidence="1" id="KW-1133">Transmembrane helix</keyword>
<organism evidence="2 3">
    <name type="scientific">Crocosphaera watsonii WH 0005</name>
    <dbReference type="NCBI Taxonomy" id="423472"/>
    <lineage>
        <taxon>Bacteria</taxon>
        <taxon>Bacillati</taxon>
        <taxon>Cyanobacteriota</taxon>
        <taxon>Cyanophyceae</taxon>
        <taxon>Oscillatoriophycideae</taxon>
        <taxon>Chroococcales</taxon>
        <taxon>Aphanothecaceae</taxon>
        <taxon>Crocosphaera</taxon>
    </lineage>
</organism>
<evidence type="ECO:0000313" key="2">
    <source>
        <dbReference type="EMBL" id="CCQ59014.1"/>
    </source>
</evidence>